<reference evidence="2 3" key="1">
    <citation type="submission" date="2024-02" db="EMBL/GenBank/DDBJ databases">
        <title>Deinococcus carri NBRC 110142.</title>
        <authorList>
            <person name="Ichikawa N."/>
            <person name="Katano-Makiyama Y."/>
            <person name="Hidaka K."/>
        </authorList>
    </citation>
    <scope>NUCLEOTIDE SEQUENCE [LARGE SCALE GENOMIC DNA]</scope>
    <source>
        <strain evidence="2 3">NBRC 110142</strain>
    </source>
</reference>
<accession>A0ABP9W9Q1</accession>
<dbReference type="Pfam" id="PF00534">
    <property type="entry name" value="Glycos_transf_1"/>
    <property type="match status" value="1"/>
</dbReference>
<keyword evidence="3" id="KW-1185">Reference proteome</keyword>
<dbReference type="EMBL" id="BAABRP010000013">
    <property type="protein sequence ID" value="GAA5514077.1"/>
    <property type="molecule type" value="Genomic_DNA"/>
</dbReference>
<evidence type="ECO:0000259" key="1">
    <source>
        <dbReference type="Pfam" id="PF00534"/>
    </source>
</evidence>
<evidence type="ECO:0000313" key="2">
    <source>
        <dbReference type="EMBL" id="GAA5514077.1"/>
    </source>
</evidence>
<feature type="domain" description="Glycosyl transferase family 1" evidence="1">
    <location>
        <begin position="209"/>
        <end position="374"/>
    </location>
</feature>
<gene>
    <name evidence="2" type="primary">mshA_5</name>
    <name evidence="2" type="ORF">Dcar01_02828</name>
</gene>
<sequence>MKSCKQEIETEGRIIFINHTSQIGGAEVSLIGIVEGLSACMKCEVVAFNEGPLTKILSLKGIKNHIIIARGVGEIHHNSGTLSQMLLSLSFFNLFFKIRVYLQKGDVIYANTQKALVLGSIIKAFSNNKLIWHIRDILGASYYSRMQSNLIALLGSVFADGVIANSEASRRSYQEQLGYRIGSSIRYIIWGTQAIDTVYDGIDLDSLNKKNQIEDLGISTPFCVGVFGRITPLKNQLEAIKAIKEVDDTTLLIVGSAEGESQYLKEIEEFIEAEGIQERVKLLGFKENVGDYIRCCDIIVHAGKGEEALGRTIIEAMLCRVPVIASAGDGPREIIDYGKTGILYNVDNHGMLKENIKFLLRDERYRAEIANNAYLYAINNFDSTIINRKIIEFIERVLVKG</sequence>
<dbReference type="CDD" id="cd03811">
    <property type="entry name" value="GT4_GT28_WabH-like"/>
    <property type="match status" value="1"/>
</dbReference>
<protein>
    <submittedName>
        <fullName evidence="2">D-inositol-3-phosphate glycosyltransferase</fullName>
    </submittedName>
</protein>
<evidence type="ECO:0000313" key="3">
    <source>
        <dbReference type="Proteomes" id="UP001401887"/>
    </source>
</evidence>
<dbReference type="Gene3D" id="3.40.50.2000">
    <property type="entry name" value="Glycogen Phosphorylase B"/>
    <property type="match status" value="2"/>
</dbReference>
<dbReference type="InterPro" id="IPR001296">
    <property type="entry name" value="Glyco_trans_1"/>
</dbReference>
<dbReference type="SUPFAM" id="SSF53756">
    <property type="entry name" value="UDP-Glycosyltransferase/glycogen phosphorylase"/>
    <property type="match status" value="1"/>
</dbReference>
<dbReference type="PANTHER" id="PTHR12526">
    <property type="entry name" value="GLYCOSYLTRANSFERASE"/>
    <property type="match status" value="1"/>
</dbReference>
<proteinExistence type="predicted"/>
<organism evidence="2 3">
    <name type="scientific">Deinococcus carri</name>
    <dbReference type="NCBI Taxonomy" id="1211323"/>
    <lineage>
        <taxon>Bacteria</taxon>
        <taxon>Thermotogati</taxon>
        <taxon>Deinococcota</taxon>
        <taxon>Deinococci</taxon>
        <taxon>Deinococcales</taxon>
        <taxon>Deinococcaceae</taxon>
        <taxon>Deinococcus</taxon>
    </lineage>
</organism>
<comment type="caution">
    <text evidence="2">The sequence shown here is derived from an EMBL/GenBank/DDBJ whole genome shotgun (WGS) entry which is preliminary data.</text>
</comment>
<dbReference type="PANTHER" id="PTHR12526:SF627">
    <property type="entry name" value="D-RHAMNOSYLTRANSFERASE WBPZ"/>
    <property type="match status" value="1"/>
</dbReference>
<name>A0ABP9W9Q1_9DEIO</name>
<dbReference type="RefSeq" id="WP_345466345.1">
    <property type="nucleotide sequence ID" value="NZ_BAABRP010000013.1"/>
</dbReference>
<dbReference type="Proteomes" id="UP001401887">
    <property type="component" value="Unassembled WGS sequence"/>
</dbReference>